<evidence type="ECO:0000313" key="3">
    <source>
        <dbReference type="Proteomes" id="UP000231742"/>
    </source>
</evidence>
<feature type="transmembrane region" description="Helical" evidence="1">
    <location>
        <begin position="158"/>
        <end position="177"/>
    </location>
</feature>
<dbReference type="EMBL" id="PGFH01000001">
    <property type="protein sequence ID" value="PJJ81463.1"/>
    <property type="molecule type" value="Genomic_DNA"/>
</dbReference>
<keyword evidence="3" id="KW-1185">Reference proteome</keyword>
<dbReference type="Proteomes" id="UP000231742">
    <property type="component" value="Unassembled WGS sequence"/>
</dbReference>
<evidence type="ECO:0000256" key="1">
    <source>
        <dbReference type="SAM" id="Phobius"/>
    </source>
</evidence>
<keyword evidence="1" id="KW-0812">Transmembrane</keyword>
<feature type="transmembrane region" description="Helical" evidence="1">
    <location>
        <begin position="74"/>
        <end position="92"/>
    </location>
</feature>
<protein>
    <submittedName>
        <fullName evidence="2">Uncharacterized protein</fullName>
    </submittedName>
</protein>
<organism evidence="2 3">
    <name type="scientific">Salinibacterium amurskyense</name>
    <dbReference type="NCBI Taxonomy" id="205941"/>
    <lineage>
        <taxon>Bacteria</taxon>
        <taxon>Bacillati</taxon>
        <taxon>Actinomycetota</taxon>
        <taxon>Actinomycetes</taxon>
        <taxon>Micrococcales</taxon>
        <taxon>Microbacteriaceae</taxon>
        <taxon>Salinibacterium</taxon>
    </lineage>
</organism>
<accession>A0A2M9D7I5</accession>
<comment type="caution">
    <text evidence="2">The sequence shown here is derived from an EMBL/GenBank/DDBJ whole genome shotgun (WGS) entry which is preliminary data.</text>
</comment>
<dbReference type="OrthoDB" id="5190512at2"/>
<keyword evidence="1" id="KW-1133">Transmembrane helix</keyword>
<name>A0A2M9D7I5_9MICO</name>
<evidence type="ECO:0000313" key="2">
    <source>
        <dbReference type="EMBL" id="PJJ81463.1"/>
    </source>
</evidence>
<feature type="transmembrane region" description="Helical" evidence="1">
    <location>
        <begin position="104"/>
        <end position="126"/>
    </location>
</feature>
<dbReference type="RefSeq" id="WP_100388141.1">
    <property type="nucleotide sequence ID" value="NZ_BMZU01000001.1"/>
</dbReference>
<gene>
    <name evidence="2" type="ORF">CLV85_0640</name>
</gene>
<feature type="transmembrane region" description="Helical" evidence="1">
    <location>
        <begin position="50"/>
        <end position="68"/>
    </location>
</feature>
<keyword evidence="1" id="KW-0472">Membrane</keyword>
<sequence>MQEMQPSSAHGSFSGASGRIADVEAQIAANQYRDGNILPEPEHADHFQRGLLMALLTIPIAAILAAVFGLNSPTAGAATAPFAIIIAFGFFARGSGRSPVTGRGFTAAAGIGLVTMAIAAAISYPYSLFLTYLYDGGTGGILSSGFARFFSTWVDANVMLILASIAVVTVVSVVIVWRKARAARAHTTAQR</sequence>
<proteinExistence type="predicted"/>
<reference evidence="2 3" key="1">
    <citation type="submission" date="2017-11" db="EMBL/GenBank/DDBJ databases">
        <title>Genomic Encyclopedia of Archaeal and Bacterial Type Strains, Phase II (KMG-II): From Individual Species to Whole Genera.</title>
        <authorList>
            <person name="Goeker M."/>
        </authorList>
    </citation>
    <scope>NUCLEOTIDE SEQUENCE [LARGE SCALE GENOMIC DNA]</scope>
    <source>
        <strain evidence="2 3">DSM 16400</strain>
    </source>
</reference>
<dbReference type="AlphaFoldDB" id="A0A2M9D7I5"/>